<feature type="domain" description="Flavin reductase like" evidence="5">
    <location>
        <begin position="32"/>
        <end position="167"/>
    </location>
</feature>
<dbReference type="Gene3D" id="2.30.110.10">
    <property type="entry name" value="Electron Transport, Fmn-binding Protein, Chain A"/>
    <property type="match status" value="1"/>
</dbReference>
<gene>
    <name evidence="6" type="ORF">GWK09_01975</name>
</gene>
<keyword evidence="7" id="KW-1185">Reference proteome</keyword>
<dbReference type="EMBL" id="JAABOP010000001">
    <property type="protein sequence ID" value="NER09270.1"/>
    <property type="molecule type" value="Genomic_DNA"/>
</dbReference>
<dbReference type="PANTHER" id="PTHR33798">
    <property type="entry name" value="FLAVOPROTEIN OXYGENASE"/>
    <property type="match status" value="1"/>
</dbReference>
<accession>A0A6P0U9T4</accession>
<dbReference type="AlphaFoldDB" id="A0A6P0U9T4"/>
<name>A0A6P0U9T4_9FLAO</name>
<comment type="cofactor">
    <cofactor evidence="1">
        <name>FMN</name>
        <dbReference type="ChEBI" id="CHEBI:58210"/>
    </cofactor>
</comment>
<dbReference type="InterPro" id="IPR012349">
    <property type="entry name" value="Split_barrel_FMN-bd"/>
</dbReference>
<reference evidence="6 7" key="1">
    <citation type="submission" date="2020-01" db="EMBL/GenBank/DDBJ databases">
        <title>Muriicola jejuensis KCTC 22299.</title>
        <authorList>
            <person name="Wang G."/>
        </authorList>
    </citation>
    <scope>NUCLEOTIDE SEQUENCE [LARGE SCALE GENOMIC DNA]</scope>
    <source>
        <strain evidence="6 7">KCTC 22299</strain>
    </source>
</reference>
<dbReference type="SUPFAM" id="SSF50475">
    <property type="entry name" value="FMN-binding split barrel"/>
    <property type="match status" value="1"/>
</dbReference>
<protein>
    <submittedName>
        <fullName evidence="6">Flavin oxidoreductase</fullName>
    </submittedName>
</protein>
<dbReference type="Pfam" id="PF01613">
    <property type="entry name" value="Flavin_Reduct"/>
    <property type="match status" value="1"/>
</dbReference>
<evidence type="ECO:0000256" key="4">
    <source>
        <dbReference type="ARBA" id="ARBA00038054"/>
    </source>
</evidence>
<sequence length="214" mass="23727">MLHLDSQRIEELPSRYRAHMINSMSGYKSCNLIGTRSSGGNANVAIFNSVLHIGSSPAMLGFLLRPLTVRRDTFDNLIQTGQFTVNQVSSKMVEQAHQTSAKYGQNESEFRAVGFTEEYMAPFEAPYVAESNLKIGCRYKNHYTLEENGCLLIIGTIEHIYLPEGIQDPDGFVRLDKIDAVASTGLDGYALPEFLGRLDYARPGHPTKPLAHGT</sequence>
<dbReference type="GO" id="GO:0016646">
    <property type="term" value="F:oxidoreductase activity, acting on the CH-NH group of donors, NAD or NADP as acceptor"/>
    <property type="evidence" value="ECO:0007669"/>
    <property type="project" value="UniProtKB-ARBA"/>
</dbReference>
<dbReference type="RefSeq" id="WP_163691331.1">
    <property type="nucleotide sequence ID" value="NZ_FXTW01000001.1"/>
</dbReference>
<dbReference type="PANTHER" id="PTHR33798:SF5">
    <property type="entry name" value="FLAVIN REDUCTASE LIKE DOMAIN-CONTAINING PROTEIN"/>
    <property type="match status" value="1"/>
</dbReference>
<evidence type="ECO:0000256" key="3">
    <source>
        <dbReference type="ARBA" id="ARBA00022643"/>
    </source>
</evidence>
<evidence type="ECO:0000259" key="5">
    <source>
        <dbReference type="Pfam" id="PF01613"/>
    </source>
</evidence>
<proteinExistence type="inferred from homology"/>
<dbReference type="Proteomes" id="UP000468443">
    <property type="component" value="Unassembled WGS sequence"/>
</dbReference>
<organism evidence="6 7">
    <name type="scientific">Muriicola jejuensis</name>
    <dbReference type="NCBI Taxonomy" id="504488"/>
    <lineage>
        <taxon>Bacteria</taxon>
        <taxon>Pseudomonadati</taxon>
        <taxon>Bacteroidota</taxon>
        <taxon>Flavobacteriia</taxon>
        <taxon>Flavobacteriales</taxon>
        <taxon>Flavobacteriaceae</taxon>
        <taxon>Muriicola</taxon>
    </lineage>
</organism>
<keyword evidence="3" id="KW-0288">FMN</keyword>
<dbReference type="GO" id="GO:0010181">
    <property type="term" value="F:FMN binding"/>
    <property type="evidence" value="ECO:0007669"/>
    <property type="project" value="InterPro"/>
</dbReference>
<evidence type="ECO:0000313" key="7">
    <source>
        <dbReference type="Proteomes" id="UP000468443"/>
    </source>
</evidence>
<keyword evidence="2" id="KW-0285">Flavoprotein</keyword>
<comment type="caution">
    <text evidence="6">The sequence shown here is derived from an EMBL/GenBank/DDBJ whole genome shotgun (WGS) entry which is preliminary data.</text>
</comment>
<evidence type="ECO:0000256" key="2">
    <source>
        <dbReference type="ARBA" id="ARBA00022630"/>
    </source>
</evidence>
<evidence type="ECO:0000256" key="1">
    <source>
        <dbReference type="ARBA" id="ARBA00001917"/>
    </source>
</evidence>
<evidence type="ECO:0000313" key="6">
    <source>
        <dbReference type="EMBL" id="NER09270.1"/>
    </source>
</evidence>
<dbReference type="InterPro" id="IPR002563">
    <property type="entry name" value="Flavin_Rdtase-like_dom"/>
</dbReference>
<comment type="similarity">
    <text evidence="4">Belongs to the flavoredoxin family.</text>
</comment>